<dbReference type="GO" id="GO:0031956">
    <property type="term" value="F:medium-chain fatty acid-CoA ligase activity"/>
    <property type="evidence" value="ECO:0007669"/>
    <property type="project" value="TreeGrafter"/>
</dbReference>
<accession>A0A5S4H695</accession>
<dbReference type="PANTHER" id="PTHR43201:SF5">
    <property type="entry name" value="MEDIUM-CHAIN ACYL-COA LIGASE ACSF2, MITOCHONDRIAL"/>
    <property type="match status" value="1"/>
</dbReference>
<sequence>MSDSDADGVNWSMSRLLRDTAAAHPGNEFVFPQARATFAQLDARADAFAHMLVNAGLKAGEHVGLWVPPSLDMIAAIFGTVRAGGVVVPVSDRFRAAELGHVIDHADLAVVLTSGATSHHDRRAELVAALPSLAGQRSTSLALAEAPKLRRVIVLGDGDGDGDGDSDGDGDGRPGFSSAEEFGLPGTWDAGPYEPVRPDQDVARADDLAYLMYTSGTSARPKACMISHRGVVMQGTSLARTRYRLDADSRFWCPLPLFHTAGLATMIACVASGAGFVHAGVFDPRQSLQAMVEERVTHAIPCFETIWMRVVELPEFATADLSRLRVTMNTGGEDLLRRLQSRTPQAVQLANYGITEGSGHVAMTTPDDPLDLRVTTGGFPLPGMEVRITDLETGEVVPPGARGEIRFRGTSRFLGYYKDPVATAEVIDADGWFSSGDLGEMDADGRVAFRGRIKDMLKVGGENVASLEIESYLLRHPAVSVCAVVGAPDAYYGEVPVAYVQLVPGAELTGQELIDYCVDRIATFKIPRYVRFVDSWPMSGTKIRKVELRARIAAELAAAGITEAPRIRSSRARSRA</sequence>
<dbReference type="RefSeq" id="WP_138635997.1">
    <property type="nucleotide sequence ID" value="NZ_VCKZ01000048.1"/>
</dbReference>
<dbReference type="Proteomes" id="UP000305238">
    <property type="component" value="Unassembled WGS sequence"/>
</dbReference>
<dbReference type="InterPro" id="IPR042099">
    <property type="entry name" value="ANL_N_sf"/>
</dbReference>
<evidence type="ECO:0000256" key="1">
    <source>
        <dbReference type="ARBA" id="ARBA00006432"/>
    </source>
</evidence>
<dbReference type="InterPro" id="IPR025110">
    <property type="entry name" value="AMP-bd_C"/>
</dbReference>
<evidence type="ECO:0000313" key="6">
    <source>
        <dbReference type="EMBL" id="TMR40637.1"/>
    </source>
</evidence>
<dbReference type="CDD" id="cd04433">
    <property type="entry name" value="AFD_class_I"/>
    <property type="match status" value="1"/>
</dbReference>
<evidence type="ECO:0000313" key="7">
    <source>
        <dbReference type="Proteomes" id="UP000305238"/>
    </source>
</evidence>
<comment type="similarity">
    <text evidence="1">Belongs to the ATP-dependent AMP-binding enzyme family.</text>
</comment>
<dbReference type="OrthoDB" id="9803968at2"/>
<protein>
    <submittedName>
        <fullName evidence="6">AMP-dependent synthetase</fullName>
    </submittedName>
</protein>
<feature type="compositionally biased region" description="Acidic residues" evidence="3">
    <location>
        <begin position="158"/>
        <end position="169"/>
    </location>
</feature>
<name>A0A5S4H695_9ACTN</name>
<evidence type="ECO:0000259" key="4">
    <source>
        <dbReference type="Pfam" id="PF00501"/>
    </source>
</evidence>
<organism evidence="6 7">
    <name type="scientific">Actinomadura geliboluensis</name>
    <dbReference type="NCBI Taxonomy" id="882440"/>
    <lineage>
        <taxon>Bacteria</taxon>
        <taxon>Bacillati</taxon>
        <taxon>Actinomycetota</taxon>
        <taxon>Actinomycetes</taxon>
        <taxon>Streptosporangiales</taxon>
        <taxon>Thermomonosporaceae</taxon>
        <taxon>Actinomadura</taxon>
    </lineage>
</organism>
<evidence type="ECO:0000256" key="2">
    <source>
        <dbReference type="ARBA" id="ARBA00022598"/>
    </source>
</evidence>
<dbReference type="Pfam" id="PF13193">
    <property type="entry name" value="AMP-binding_C"/>
    <property type="match status" value="1"/>
</dbReference>
<comment type="caution">
    <text evidence="6">The sequence shown here is derived from an EMBL/GenBank/DDBJ whole genome shotgun (WGS) entry which is preliminary data.</text>
</comment>
<gene>
    <name evidence="6" type="ORF">ETD96_09790</name>
</gene>
<dbReference type="Gene3D" id="3.30.300.30">
    <property type="match status" value="1"/>
</dbReference>
<dbReference type="InterPro" id="IPR045851">
    <property type="entry name" value="AMP-bd_C_sf"/>
</dbReference>
<dbReference type="SUPFAM" id="SSF56801">
    <property type="entry name" value="Acetyl-CoA synthetase-like"/>
    <property type="match status" value="1"/>
</dbReference>
<dbReference type="PANTHER" id="PTHR43201">
    <property type="entry name" value="ACYL-COA SYNTHETASE"/>
    <property type="match status" value="1"/>
</dbReference>
<dbReference type="Pfam" id="PF00501">
    <property type="entry name" value="AMP-binding"/>
    <property type="match status" value="1"/>
</dbReference>
<dbReference type="GO" id="GO:0006631">
    <property type="term" value="P:fatty acid metabolic process"/>
    <property type="evidence" value="ECO:0007669"/>
    <property type="project" value="TreeGrafter"/>
</dbReference>
<dbReference type="AlphaFoldDB" id="A0A5S4H695"/>
<feature type="domain" description="AMP-dependent synthetase/ligase" evidence="4">
    <location>
        <begin position="18"/>
        <end position="417"/>
    </location>
</feature>
<evidence type="ECO:0000259" key="5">
    <source>
        <dbReference type="Pfam" id="PF13193"/>
    </source>
</evidence>
<dbReference type="InterPro" id="IPR000873">
    <property type="entry name" value="AMP-dep_synth/lig_dom"/>
</dbReference>
<proteinExistence type="inferred from homology"/>
<reference evidence="6 7" key="1">
    <citation type="submission" date="2019-05" db="EMBL/GenBank/DDBJ databases">
        <title>Draft genome sequence of Actinomadura geliboluensis A8036.</title>
        <authorList>
            <person name="Saricaoglu S."/>
            <person name="Isik K."/>
        </authorList>
    </citation>
    <scope>NUCLEOTIDE SEQUENCE [LARGE SCALE GENOMIC DNA]</scope>
    <source>
        <strain evidence="6 7">A8036</strain>
    </source>
</reference>
<feature type="domain" description="AMP-binding enzyme C-terminal" evidence="5">
    <location>
        <begin position="468"/>
        <end position="540"/>
    </location>
</feature>
<feature type="region of interest" description="Disordered" evidence="3">
    <location>
        <begin position="155"/>
        <end position="198"/>
    </location>
</feature>
<evidence type="ECO:0000256" key="3">
    <source>
        <dbReference type="SAM" id="MobiDB-lite"/>
    </source>
</evidence>
<keyword evidence="7" id="KW-1185">Reference proteome</keyword>
<keyword evidence="2" id="KW-0436">Ligase</keyword>
<dbReference type="EMBL" id="VCKZ01000048">
    <property type="protein sequence ID" value="TMR40637.1"/>
    <property type="molecule type" value="Genomic_DNA"/>
</dbReference>
<dbReference type="Gene3D" id="3.40.50.12780">
    <property type="entry name" value="N-terminal domain of ligase-like"/>
    <property type="match status" value="1"/>
</dbReference>